<proteinExistence type="predicted"/>
<dbReference type="WBParaSite" id="ALUE_0000545301-mRNA-1">
    <property type="protein sequence ID" value="ALUE_0000545301-mRNA-1"/>
    <property type="gene ID" value="ALUE_0000545301"/>
</dbReference>
<sequence length="56" mass="6611">LHLLTKAHKFARSLTNLHLTSQSAVRKRRTYQQCPRIYLNNDSAQERSPEFWLAIT</sequence>
<evidence type="ECO:0000313" key="1">
    <source>
        <dbReference type="Proteomes" id="UP000036681"/>
    </source>
</evidence>
<name>A0A0M3HSJ9_ASCLU</name>
<protein>
    <submittedName>
        <fullName evidence="2">Uncharacterized protein</fullName>
    </submittedName>
</protein>
<dbReference type="AlphaFoldDB" id="A0A0M3HSJ9"/>
<keyword evidence="1" id="KW-1185">Reference proteome</keyword>
<evidence type="ECO:0000313" key="2">
    <source>
        <dbReference type="WBParaSite" id="ALUE_0000545301-mRNA-1"/>
    </source>
</evidence>
<accession>A0A0M3HSJ9</accession>
<reference evidence="2" key="1">
    <citation type="submission" date="2017-02" db="UniProtKB">
        <authorList>
            <consortium name="WormBaseParasite"/>
        </authorList>
    </citation>
    <scope>IDENTIFICATION</scope>
</reference>
<organism evidence="1 2">
    <name type="scientific">Ascaris lumbricoides</name>
    <name type="common">Giant roundworm</name>
    <dbReference type="NCBI Taxonomy" id="6252"/>
    <lineage>
        <taxon>Eukaryota</taxon>
        <taxon>Metazoa</taxon>
        <taxon>Ecdysozoa</taxon>
        <taxon>Nematoda</taxon>
        <taxon>Chromadorea</taxon>
        <taxon>Rhabditida</taxon>
        <taxon>Spirurina</taxon>
        <taxon>Ascaridomorpha</taxon>
        <taxon>Ascaridoidea</taxon>
        <taxon>Ascarididae</taxon>
        <taxon>Ascaris</taxon>
    </lineage>
</organism>
<dbReference type="Proteomes" id="UP000036681">
    <property type="component" value="Unplaced"/>
</dbReference>